<dbReference type="AlphaFoldDB" id="A0A6G1IPJ4"/>
<keyword evidence="4" id="KW-1185">Reference proteome</keyword>
<evidence type="ECO:0000313" key="4">
    <source>
        <dbReference type="Proteomes" id="UP000799291"/>
    </source>
</evidence>
<dbReference type="EMBL" id="MU005600">
    <property type="protein sequence ID" value="KAF2679910.1"/>
    <property type="molecule type" value="Genomic_DNA"/>
</dbReference>
<dbReference type="PANTHER" id="PTHR33112">
    <property type="entry name" value="DOMAIN PROTEIN, PUTATIVE-RELATED"/>
    <property type="match status" value="1"/>
</dbReference>
<protein>
    <submittedName>
        <fullName evidence="3">HET-domain-containing protein</fullName>
    </submittedName>
</protein>
<proteinExistence type="predicted"/>
<dbReference type="Pfam" id="PF06985">
    <property type="entry name" value="HET"/>
    <property type="match status" value="1"/>
</dbReference>
<feature type="region of interest" description="Disordered" evidence="1">
    <location>
        <begin position="33"/>
        <end position="65"/>
    </location>
</feature>
<evidence type="ECO:0000256" key="1">
    <source>
        <dbReference type="SAM" id="MobiDB-lite"/>
    </source>
</evidence>
<dbReference type="InterPro" id="IPR010730">
    <property type="entry name" value="HET"/>
</dbReference>
<feature type="compositionally biased region" description="Basic and acidic residues" evidence="1">
    <location>
        <begin position="41"/>
        <end position="56"/>
    </location>
</feature>
<dbReference type="OrthoDB" id="5428863at2759"/>
<evidence type="ECO:0000259" key="2">
    <source>
        <dbReference type="Pfam" id="PF06985"/>
    </source>
</evidence>
<gene>
    <name evidence="3" type="ORF">K458DRAFT_490315</name>
</gene>
<name>A0A6G1IPJ4_9PLEO</name>
<evidence type="ECO:0000313" key="3">
    <source>
        <dbReference type="EMBL" id="KAF2679910.1"/>
    </source>
</evidence>
<accession>A0A6G1IPJ4</accession>
<organism evidence="3 4">
    <name type="scientific">Lentithecium fluviatile CBS 122367</name>
    <dbReference type="NCBI Taxonomy" id="1168545"/>
    <lineage>
        <taxon>Eukaryota</taxon>
        <taxon>Fungi</taxon>
        <taxon>Dikarya</taxon>
        <taxon>Ascomycota</taxon>
        <taxon>Pezizomycotina</taxon>
        <taxon>Dothideomycetes</taxon>
        <taxon>Pleosporomycetidae</taxon>
        <taxon>Pleosporales</taxon>
        <taxon>Massarineae</taxon>
        <taxon>Lentitheciaceae</taxon>
        <taxon>Lentithecium</taxon>
    </lineage>
</organism>
<reference evidence="3" key="1">
    <citation type="journal article" date="2020" name="Stud. Mycol.">
        <title>101 Dothideomycetes genomes: a test case for predicting lifestyles and emergence of pathogens.</title>
        <authorList>
            <person name="Haridas S."/>
            <person name="Albert R."/>
            <person name="Binder M."/>
            <person name="Bloem J."/>
            <person name="Labutti K."/>
            <person name="Salamov A."/>
            <person name="Andreopoulos B."/>
            <person name="Baker S."/>
            <person name="Barry K."/>
            <person name="Bills G."/>
            <person name="Bluhm B."/>
            <person name="Cannon C."/>
            <person name="Castanera R."/>
            <person name="Culley D."/>
            <person name="Daum C."/>
            <person name="Ezra D."/>
            <person name="Gonzalez J."/>
            <person name="Henrissat B."/>
            <person name="Kuo A."/>
            <person name="Liang C."/>
            <person name="Lipzen A."/>
            <person name="Lutzoni F."/>
            <person name="Magnuson J."/>
            <person name="Mondo S."/>
            <person name="Nolan M."/>
            <person name="Ohm R."/>
            <person name="Pangilinan J."/>
            <person name="Park H.-J."/>
            <person name="Ramirez L."/>
            <person name="Alfaro M."/>
            <person name="Sun H."/>
            <person name="Tritt A."/>
            <person name="Yoshinaga Y."/>
            <person name="Zwiers L.-H."/>
            <person name="Turgeon B."/>
            <person name="Goodwin S."/>
            <person name="Spatafora J."/>
            <person name="Crous P."/>
            <person name="Grigoriev I."/>
        </authorList>
    </citation>
    <scope>NUCLEOTIDE SEQUENCE</scope>
    <source>
        <strain evidence="3">CBS 122367</strain>
    </source>
</reference>
<feature type="domain" description="Heterokaryon incompatibility" evidence="2">
    <location>
        <begin position="297"/>
        <end position="425"/>
    </location>
</feature>
<dbReference type="PANTHER" id="PTHR33112:SF1">
    <property type="entry name" value="HETEROKARYON INCOMPATIBILITY DOMAIN-CONTAINING PROTEIN"/>
    <property type="match status" value="1"/>
</dbReference>
<dbReference type="Proteomes" id="UP000799291">
    <property type="component" value="Unassembled WGS sequence"/>
</dbReference>
<sequence>MLPPYSTRLPPMGQNCKELSSIKFHLSKKIQPSTAMSSKRQSHDMQDTMEHPDSNKRPRVATDPSSPLCTACQTLNVDAGFKDAFSAYQLKSRLESAQQGICKAFDGTYFYNDAIFVHRFGVRLAHPSQCPLCTFFRELRVQPDKHERFKLLAFRSSDSWLFRADRLRDVLKEGGLPGHRDRVFMVVVPDLEGIPPGGYEPRWLDHDIPSTGAIYRHSVEDEFRGDDEMDLLDVRELGEKADVEKMREWLDCCRNSHGDSCKRQASNEPIVRGFRLIDCFKDNDTPVVEEKAWGTEYVALSYVWGSTPEDLQDWPKTVLDAIETTKRLGFQYLWVDRCCINQSDMDEKSYLISRMTTIYEAAAFTIVAAAGSGASHGLPGIGNTPRLPQPKYYLDSGSKLLSMMRDPRRDILESPYWTRGWTYQEGVLSNRHIVFTDSQIYWECRCMAIHESTVMPIVHMPQTDEENSDWVMADFMLTGIFKSDAYSGGSSHDQDDLVIYQDETYRLDHGFPVNEQVTVRTQMRGLNEHIREFSKRQLSRDTDTLPAFQGIIGLYEQAKEIYLLHGLPMWIGNIYGAASGAQLTFALTVSSWYHRAGPDHFMFVSEACPRKNHLPSWTWAGWSGVVTWRAPPSLEHCAYMSDLIKSTTRSLVWAADIYLSSPAHPSPNRLLGSGTALSDRLTREVPTLLEIKNPFVLNSFARVLDIEKQWSWVKYVGRPGREQRSSQQCDWDAKWYRIGRRLSCIGMSVAMTGKEWTDKHRSGELVSVLVFAGKYHENEHGTARFLTVRRVASSPERWERIGTLYLIIPFLGKCHDTSGLFRKIPASRQNRAIVIQ</sequence>